<keyword evidence="6" id="KW-1185">Reference proteome</keyword>
<gene>
    <name evidence="5" type="ORF">VTL71DRAFT_4988</name>
</gene>
<feature type="domain" description="Thioesterase" evidence="4">
    <location>
        <begin position="78"/>
        <end position="157"/>
    </location>
</feature>
<dbReference type="InterPro" id="IPR006683">
    <property type="entry name" value="Thioestr_dom"/>
</dbReference>
<dbReference type="EMBL" id="JAZHXI010000014">
    <property type="protein sequence ID" value="KAL2064494.1"/>
    <property type="molecule type" value="Genomic_DNA"/>
</dbReference>
<dbReference type="CDD" id="cd03443">
    <property type="entry name" value="PaaI_thioesterase"/>
    <property type="match status" value="1"/>
</dbReference>
<evidence type="ECO:0000259" key="4">
    <source>
        <dbReference type="Pfam" id="PF03061"/>
    </source>
</evidence>
<dbReference type="PANTHER" id="PTHR21660">
    <property type="entry name" value="THIOESTERASE SUPERFAMILY MEMBER-RELATED"/>
    <property type="match status" value="1"/>
</dbReference>
<dbReference type="Pfam" id="PF03061">
    <property type="entry name" value="4HBT"/>
    <property type="match status" value="1"/>
</dbReference>
<evidence type="ECO:0000313" key="5">
    <source>
        <dbReference type="EMBL" id="KAL2064494.1"/>
    </source>
</evidence>
<evidence type="ECO:0000256" key="2">
    <source>
        <dbReference type="ARBA" id="ARBA00022801"/>
    </source>
</evidence>
<accession>A0ABR4C3K6</accession>
<feature type="compositionally biased region" description="Basic residues" evidence="3">
    <location>
        <begin position="189"/>
        <end position="206"/>
    </location>
</feature>
<proteinExistence type="inferred from homology"/>
<evidence type="ECO:0000256" key="3">
    <source>
        <dbReference type="SAM" id="MobiDB-lite"/>
    </source>
</evidence>
<feature type="region of interest" description="Disordered" evidence="3">
    <location>
        <begin position="184"/>
        <end position="218"/>
    </location>
</feature>
<dbReference type="Gene3D" id="3.10.129.10">
    <property type="entry name" value="Hotdog Thioesterase"/>
    <property type="match status" value="1"/>
</dbReference>
<comment type="caution">
    <text evidence="5">The sequence shown here is derived from an EMBL/GenBank/DDBJ whole genome shotgun (WGS) entry which is preliminary data.</text>
</comment>
<dbReference type="Proteomes" id="UP001595075">
    <property type="component" value="Unassembled WGS sequence"/>
</dbReference>
<evidence type="ECO:0000256" key="1">
    <source>
        <dbReference type="ARBA" id="ARBA00008324"/>
    </source>
</evidence>
<reference evidence="5 6" key="1">
    <citation type="journal article" date="2024" name="Commun. Biol.">
        <title>Comparative genomic analysis of thermophilic fungi reveals convergent evolutionary adaptations and gene losses.</title>
        <authorList>
            <person name="Steindorff A.S."/>
            <person name="Aguilar-Pontes M.V."/>
            <person name="Robinson A.J."/>
            <person name="Andreopoulos B."/>
            <person name="LaButti K."/>
            <person name="Kuo A."/>
            <person name="Mondo S."/>
            <person name="Riley R."/>
            <person name="Otillar R."/>
            <person name="Haridas S."/>
            <person name="Lipzen A."/>
            <person name="Grimwood J."/>
            <person name="Schmutz J."/>
            <person name="Clum A."/>
            <person name="Reid I.D."/>
            <person name="Moisan M.C."/>
            <person name="Butler G."/>
            <person name="Nguyen T.T.M."/>
            <person name="Dewar K."/>
            <person name="Conant G."/>
            <person name="Drula E."/>
            <person name="Henrissat B."/>
            <person name="Hansel C."/>
            <person name="Singer S."/>
            <person name="Hutchinson M.I."/>
            <person name="de Vries R.P."/>
            <person name="Natvig D.O."/>
            <person name="Powell A.J."/>
            <person name="Tsang A."/>
            <person name="Grigoriev I.V."/>
        </authorList>
    </citation>
    <scope>NUCLEOTIDE SEQUENCE [LARGE SCALE GENOMIC DNA]</scope>
    <source>
        <strain evidence="5 6">CBS 494.80</strain>
    </source>
</reference>
<protein>
    <recommendedName>
        <fullName evidence="4">Thioesterase domain-containing protein</fullName>
    </recommendedName>
</protein>
<dbReference type="InterPro" id="IPR039298">
    <property type="entry name" value="ACOT13"/>
</dbReference>
<sequence>MAPWDILFAVQEKDLVARVQAFIDGYKNHPEYQGFDASLMRALKVESATISRADNSLTPIAKTTFSVLVSPNLQNPRGFMHGGAQALLVDMCTTMAVAPLSSKDFWHFGGLTRTLNVVCLQPVPGNEVVYVDCEVRGIGKRLAHITCALRNAKGDVLALGEHGKAAIPLAQKYPTQITESRVRSEAHNHGRILKGSTRKRGNCGKSKRPEAENVDDPATKLVLF</sequence>
<dbReference type="PANTHER" id="PTHR21660:SF1">
    <property type="entry name" value="ACYL-COENZYME A THIOESTERASE 13"/>
    <property type="match status" value="1"/>
</dbReference>
<dbReference type="SUPFAM" id="SSF54637">
    <property type="entry name" value="Thioesterase/thiol ester dehydrase-isomerase"/>
    <property type="match status" value="1"/>
</dbReference>
<evidence type="ECO:0000313" key="6">
    <source>
        <dbReference type="Proteomes" id="UP001595075"/>
    </source>
</evidence>
<organism evidence="5 6">
    <name type="scientific">Oculimacula yallundae</name>
    <dbReference type="NCBI Taxonomy" id="86028"/>
    <lineage>
        <taxon>Eukaryota</taxon>
        <taxon>Fungi</taxon>
        <taxon>Dikarya</taxon>
        <taxon>Ascomycota</taxon>
        <taxon>Pezizomycotina</taxon>
        <taxon>Leotiomycetes</taxon>
        <taxon>Helotiales</taxon>
        <taxon>Ploettnerulaceae</taxon>
        <taxon>Oculimacula</taxon>
    </lineage>
</organism>
<keyword evidence="2" id="KW-0378">Hydrolase</keyword>
<name>A0ABR4C3K6_9HELO</name>
<comment type="similarity">
    <text evidence="1">Belongs to the thioesterase PaaI family.</text>
</comment>
<dbReference type="InterPro" id="IPR029069">
    <property type="entry name" value="HotDog_dom_sf"/>
</dbReference>